<comment type="caution">
    <text evidence="5">The sequence shown here is derived from an EMBL/GenBank/DDBJ whole genome shotgun (WGS) entry which is preliminary data.</text>
</comment>
<dbReference type="PROSITE" id="PS51350">
    <property type="entry name" value="PTS_HPR_DOM"/>
    <property type="match status" value="1"/>
</dbReference>
<dbReference type="Gene3D" id="3.30.1340.10">
    <property type="entry name" value="HPr-like"/>
    <property type="match status" value="1"/>
</dbReference>
<dbReference type="PRINTS" id="PR00107">
    <property type="entry name" value="PHOSPHOCPHPR"/>
</dbReference>
<evidence type="ECO:0000313" key="5">
    <source>
        <dbReference type="EMBL" id="MEW1974813.1"/>
    </source>
</evidence>
<keyword evidence="2" id="KW-0963">Cytoplasm</keyword>
<evidence type="ECO:0000259" key="4">
    <source>
        <dbReference type="PROSITE" id="PS51350"/>
    </source>
</evidence>
<feature type="domain" description="HPr" evidence="4">
    <location>
        <begin position="1"/>
        <end position="87"/>
    </location>
</feature>
<evidence type="ECO:0000256" key="2">
    <source>
        <dbReference type="ARBA" id="ARBA00022490"/>
    </source>
</evidence>
<dbReference type="Proteomes" id="UP001553715">
    <property type="component" value="Unassembled WGS sequence"/>
</dbReference>
<evidence type="ECO:0000313" key="6">
    <source>
        <dbReference type="Proteomes" id="UP001553715"/>
    </source>
</evidence>
<keyword evidence="3" id="KW-0598">Phosphotransferase system</keyword>
<protein>
    <submittedName>
        <fullName evidence="5">HPr family phosphocarrier protein</fullName>
    </submittedName>
</protein>
<name>A0ABV3LFX3_9MICO</name>
<dbReference type="InterPro" id="IPR000032">
    <property type="entry name" value="HPr-like"/>
</dbReference>
<sequence>MPTRHVIIRAHNAVHARPVAELVRLAQAHRDSITLRTATGTQVDLSSVLAVMDLALRQGDEVVLSTAESAGAASVLDALTEVLARQD</sequence>
<dbReference type="NCBIfam" id="TIGR01003">
    <property type="entry name" value="PTS_HPr_family"/>
    <property type="match status" value="1"/>
</dbReference>
<dbReference type="InterPro" id="IPR035895">
    <property type="entry name" value="HPr-like_sf"/>
</dbReference>
<dbReference type="EMBL" id="JBFBMH010000007">
    <property type="protein sequence ID" value="MEW1974813.1"/>
    <property type="molecule type" value="Genomic_DNA"/>
</dbReference>
<keyword evidence="6" id="KW-1185">Reference proteome</keyword>
<reference evidence="5 6" key="1">
    <citation type="submission" date="2024-06" db="EMBL/GenBank/DDBJ databases">
        <title>The Natural Products Discovery Center: Release of the First 8490 Sequenced Strains for Exploring Actinobacteria Biosynthetic Diversity.</title>
        <authorList>
            <person name="Kalkreuter E."/>
            <person name="Kautsar S.A."/>
            <person name="Yang D."/>
            <person name="Bader C.D."/>
            <person name="Teijaro C.N."/>
            <person name="Fluegel L."/>
            <person name="Davis C.M."/>
            <person name="Simpson J.R."/>
            <person name="Lauterbach L."/>
            <person name="Steele A.D."/>
            <person name="Gui C."/>
            <person name="Meng S."/>
            <person name="Li G."/>
            <person name="Viehrig K."/>
            <person name="Ye F."/>
            <person name="Su P."/>
            <person name="Kiefer A.F."/>
            <person name="Nichols A."/>
            <person name="Cepeda A.J."/>
            <person name="Yan W."/>
            <person name="Fan B."/>
            <person name="Jiang Y."/>
            <person name="Adhikari A."/>
            <person name="Zheng C.-J."/>
            <person name="Schuster L."/>
            <person name="Cowan T.M."/>
            <person name="Smanski M.J."/>
            <person name="Chevrette M.G."/>
            <person name="De Carvalho L.P.S."/>
            <person name="Shen B."/>
        </authorList>
    </citation>
    <scope>NUCLEOTIDE SEQUENCE [LARGE SCALE GENOMIC DNA]</scope>
    <source>
        <strain evidence="5 6">NPDC077434</strain>
    </source>
</reference>
<dbReference type="PANTHER" id="PTHR33705">
    <property type="entry name" value="PHOSPHOCARRIER PROTEIN HPR"/>
    <property type="match status" value="1"/>
</dbReference>
<organism evidence="5 6">
    <name type="scientific">Microbacterium profundi</name>
    <dbReference type="NCBI Taxonomy" id="450380"/>
    <lineage>
        <taxon>Bacteria</taxon>
        <taxon>Bacillati</taxon>
        <taxon>Actinomycetota</taxon>
        <taxon>Actinomycetes</taxon>
        <taxon>Micrococcales</taxon>
        <taxon>Microbacteriaceae</taxon>
        <taxon>Microbacterium</taxon>
    </lineage>
</organism>
<dbReference type="SUPFAM" id="SSF55594">
    <property type="entry name" value="HPr-like"/>
    <property type="match status" value="1"/>
</dbReference>
<evidence type="ECO:0000256" key="3">
    <source>
        <dbReference type="ARBA" id="ARBA00022683"/>
    </source>
</evidence>
<dbReference type="InterPro" id="IPR050399">
    <property type="entry name" value="HPr"/>
</dbReference>
<gene>
    <name evidence="5" type="ORF">AB0301_07020</name>
</gene>
<accession>A0ABV3LFX3</accession>
<dbReference type="Pfam" id="PF00381">
    <property type="entry name" value="PTS-HPr"/>
    <property type="match status" value="1"/>
</dbReference>
<proteinExistence type="predicted"/>
<comment type="subcellular location">
    <subcellularLocation>
        <location evidence="1">Cytoplasm</location>
    </subcellularLocation>
</comment>
<dbReference type="RefSeq" id="WP_366232759.1">
    <property type="nucleotide sequence ID" value="NZ_JBFBMH010000007.1"/>
</dbReference>
<evidence type="ECO:0000256" key="1">
    <source>
        <dbReference type="ARBA" id="ARBA00004496"/>
    </source>
</evidence>
<dbReference type="PANTHER" id="PTHR33705:SF2">
    <property type="entry name" value="PHOSPHOCARRIER PROTEIN NPR"/>
    <property type="match status" value="1"/>
</dbReference>